<evidence type="ECO:0000256" key="6">
    <source>
        <dbReference type="ARBA" id="ARBA00023002"/>
    </source>
</evidence>
<dbReference type="Proteomes" id="UP000051096">
    <property type="component" value="Unassembled WGS sequence"/>
</dbReference>
<evidence type="ECO:0000259" key="14">
    <source>
        <dbReference type="Pfam" id="PF01113"/>
    </source>
</evidence>
<dbReference type="SUPFAM" id="SSF51735">
    <property type="entry name" value="NAD(P)-binding Rossmann-fold domains"/>
    <property type="match status" value="1"/>
</dbReference>
<dbReference type="InterPro" id="IPR022663">
    <property type="entry name" value="DapB_C"/>
</dbReference>
<dbReference type="GO" id="GO:0005829">
    <property type="term" value="C:cytosol"/>
    <property type="evidence" value="ECO:0007669"/>
    <property type="project" value="TreeGrafter"/>
</dbReference>
<evidence type="ECO:0000256" key="1">
    <source>
        <dbReference type="ARBA" id="ARBA00006642"/>
    </source>
</evidence>
<feature type="binding site" evidence="13">
    <location>
        <begin position="8"/>
        <end position="13"/>
    </location>
    <ligand>
        <name>NAD(+)</name>
        <dbReference type="ChEBI" id="CHEBI:57540"/>
    </ligand>
</feature>
<evidence type="ECO:0000256" key="3">
    <source>
        <dbReference type="ARBA" id="ARBA00022605"/>
    </source>
</evidence>
<proteinExistence type="inferred from homology"/>
<keyword evidence="5 13" id="KW-0220">Diaminopimelate biosynthesis</keyword>
<dbReference type="FunFam" id="3.30.360.10:FF:000009">
    <property type="entry name" value="4-hydroxy-tetrahydrodipicolinate reductase"/>
    <property type="match status" value="1"/>
</dbReference>
<dbReference type="PIRSF" id="PIRSF000161">
    <property type="entry name" value="DHPR"/>
    <property type="match status" value="1"/>
</dbReference>
<evidence type="ECO:0000256" key="7">
    <source>
        <dbReference type="ARBA" id="ARBA00023027"/>
    </source>
</evidence>
<evidence type="ECO:0000256" key="13">
    <source>
        <dbReference type="HAMAP-Rule" id="MF_00102"/>
    </source>
</evidence>
<dbReference type="InterPro" id="IPR000846">
    <property type="entry name" value="DapB_N"/>
</dbReference>
<comment type="function">
    <text evidence="13">Catalyzes the conversion of 4-hydroxy-tetrahydrodipicolinate (HTPA) to tetrahydrodipicolinate.</text>
</comment>
<feature type="active site" description="Proton donor/acceptor" evidence="13">
    <location>
        <position position="146"/>
    </location>
</feature>
<dbReference type="AlphaFoldDB" id="A0A0S8GMJ1"/>
<gene>
    <name evidence="13" type="primary">dapB</name>
    <name evidence="16" type="ORF">AMJ87_01230</name>
</gene>
<feature type="binding site" evidence="13">
    <location>
        <begin position="90"/>
        <end position="92"/>
    </location>
    <ligand>
        <name>NAD(+)</name>
        <dbReference type="ChEBI" id="CHEBI:57540"/>
    </ligand>
</feature>
<dbReference type="PANTHER" id="PTHR20836">
    <property type="entry name" value="DIHYDRODIPICOLINATE REDUCTASE"/>
    <property type="match status" value="1"/>
</dbReference>
<dbReference type="PATRIC" id="fig|1703780.3.peg.265"/>
<comment type="caution">
    <text evidence="16">The sequence shown here is derived from an EMBL/GenBank/DDBJ whole genome shotgun (WGS) entry which is preliminary data.</text>
</comment>
<dbReference type="PANTHER" id="PTHR20836:SF0">
    <property type="entry name" value="4-HYDROXY-TETRAHYDRODIPICOLINATE REDUCTASE 1, CHLOROPLASTIC-RELATED"/>
    <property type="match status" value="1"/>
</dbReference>
<dbReference type="EC" id="1.17.1.8" evidence="10 13"/>
<comment type="subunit">
    <text evidence="13">Homotetramer.</text>
</comment>
<keyword evidence="3 13" id="KW-0028">Amino-acid biosynthesis</keyword>
<evidence type="ECO:0000259" key="15">
    <source>
        <dbReference type="Pfam" id="PF05173"/>
    </source>
</evidence>
<dbReference type="Gene3D" id="3.40.50.720">
    <property type="entry name" value="NAD(P)-binding Rossmann-like Domain"/>
    <property type="match status" value="1"/>
</dbReference>
<comment type="similarity">
    <text evidence="1 13">Belongs to the DapB family.</text>
</comment>
<dbReference type="UniPathway" id="UPA00034">
    <property type="reaction ID" value="UER00018"/>
</dbReference>
<dbReference type="GO" id="GO:0050661">
    <property type="term" value="F:NADP binding"/>
    <property type="evidence" value="ECO:0007669"/>
    <property type="project" value="UniProtKB-UniRule"/>
</dbReference>
<evidence type="ECO:0000256" key="2">
    <source>
        <dbReference type="ARBA" id="ARBA00022490"/>
    </source>
</evidence>
<dbReference type="PROSITE" id="PS01298">
    <property type="entry name" value="DAPB"/>
    <property type="match status" value="1"/>
</dbReference>
<feature type="domain" description="Dihydrodipicolinate reductase C-terminal" evidence="15">
    <location>
        <begin position="120"/>
        <end position="251"/>
    </location>
</feature>
<feature type="active site" description="Proton donor" evidence="13">
    <location>
        <position position="150"/>
    </location>
</feature>
<evidence type="ECO:0000256" key="11">
    <source>
        <dbReference type="ARBA" id="ARBA00049080"/>
    </source>
</evidence>
<dbReference type="EMBL" id="LJUO01000006">
    <property type="protein sequence ID" value="KPK73588.1"/>
    <property type="molecule type" value="Genomic_DNA"/>
</dbReference>
<evidence type="ECO:0000313" key="17">
    <source>
        <dbReference type="Proteomes" id="UP000051096"/>
    </source>
</evidence>
<dbReference type="Pfam" id="PF05173">
    <property type="entry name" value="DapB_C"/>
    <property type="match status" value="1"/>
</dbReference>
<protein>
    <recommendedName>
        <fullName evidence="10 13">4-hydroxy-tetrahydrodipicolinate reductase</fullName>
        <shortName evidence="13">HTPA reductase</shortName>
        <ecNumber evidence="10 13">1.17.1.8</ecNumber>
    </recommendedName>
</protein>
<comment type="caution">
    <text evidence="13">Was originally thought to be a dihydrodipicolinate reductase (DHDPR), catalyzing the conversion of dihydrodipicolinate to tetrahydrodipicolinate. However, it was shown in E.coli that the substrate of the enzymatic reaction is not dihydrodipicolinate (DHDP) but in fact (2S,4S)-4-hydroxy-2,3,4,5-tetrahydrodipicolinic acid (HTPA), the product released by the DapA-catalyzed reaction.</text>
</comment>
<organism evidence="16 17">
    <name type="scientific">candidate division WOR_3 bacterium SM23_60</name>
    <dbReference type="NCBI Taxonomy" id="1703780"/>
    <lineage>
        <taxon>Bacteria</taxon>
        <taxon>Bacteria division WOR-3</taxon>
    </lineage>
</organism>
<dbReference type="Gene3D" id="3.30.360.10">
    <property type="entry name" value="Dihydrodipicolinate Reductase, domain 2"/>
    <property type="match status" value="1"/>
</dbReference>
<evidence type="ECO:0000256" key="8">
    <source>
        <dbReference type="ARBA" id="ARBA00023154"/>
    </source>
</evidence>
<dbReference type="NCBIfam" id="TIGR00036">
    <property type="entry name" value="dapB"/>
    <property type="match status" value="1"/>
</dbReference>
<dbReference type="GO" id="GO:0051287">
    <property type="term" value="F:NAD binding"/>
    <property type="evidence" value="ECO:0007669"/>
    <property type="project" value="UniProtKB-UniRule"/>
</dbReference>
<keyword evidence="4 13" id="KW-0521">NADP</keyword>
<dbReference type="GO" id="GO:0019877">
    <property type="term" value="P:diaminopimelate biosynthetic process"/>
    <property type="evidence" value="ECO:0007669"/>
    <property type="project" value="UniProtKB-UniRule"/>
</dbReference>
<dbReference type="GO" id="GO:0016726">
    <property type="term" value="F:oxidoreductase activity, acting on CH or CH2 groups, NAD or NADP as acceptor"/>
    <property type="evidence" value="ECO:0007669"/>
    <property type="project" value="UniProtKB-UniRule"/>
</dbReference>
<dbReference type="InterPro" id="IPR036291">
    <property type="entry name" value="NAD(P)-bd_dom_sf"/>
</dbReference>
<feature type="binding site" evidence="13">
    <location>
        <position position="147"/>
    </location>
    <ligand>
        <name>(S)-2,3,4,5-tetrahydrodipicolinate</name>
        <dbReference type="ChEBI" id="CHEBI:16845"/>
    </ligand>
</feature>
<dbReference type="CDD" id="cd02274">
    <property type="entry name" value="DHDPR_N"/>
    <property type="match status" value="1"/>
</dbReference>
<evidence type="ECO:0000256" key="4">
    <source>
        <dbReference type="ARBA" id="ARBA00022857"/>
    </source>
</evidence>
<feature type="binding site" evidence="13">
    <location>
        <position position="34"/>
    </location>
    <ligand>
        <name>NAD(+)</name>
        <dbReference type="ChEBI" id="CHEBI:57540"/>
    </ligand>
</feature>
<comment type="catalytic activity">
    <reaction evidence="12 13">
        <text>(S)-2,3,4,5-tetrahydrodipicolinate + NAD(+) + H2O = (2S,4S)-4-hydroxy-2,3,4,5-tetrahydrodipicolinate + NADH + H(+)</text>
        <dbReference type="Rhea" id="RHEA:35323"/>
        <dbReference type="ChEBI" id="CHEBI:15377"/>
        <dbReference type="ChEBI" id="CHEBI:15378"/>
        <dbReference type="ChEBI" id="CHEBI:16845"/>
        <dbReference type="ChEBI" id="CHEBI:57540"/>
        <dbReference type="ChEBI" id="CHEBI:57945"/>
        <dbReference type="ChEBI" id="CHEBI:67139"/>
        <dbReference type="EC" id="1.17.1.8"/>
    </reaction>
</comment>
<name>A0A0S8GMJ1_UNCW3</name>
<sequence length="253" mass="27687">MIKIVLCGIAGRMGREIIRAAQAAADITICAGVEGAKHASIGDVISGIKVTDDIAAVIEDCDCVVDFTHHTATVPILESAQNYKKPCVTGTTGFTEQEHRAIEAVAEHVPVFWAPNMSVGVNHMYRLVKTSLGPLRDFDIEIVETHHRAKKDAPSGTAKRIAHIIREERPEATFIYGREGHTGERNSKEVSIHAIRGGDIVGEHRVFFLGEGEFLEVRHYATSRRCFAMGALSAVRYLIGKPPGLYTMENLVT</sequence>
<evidence type="ECO:0000256" key="9">
    <source>
        <dbReference type="ARBA" id="ARBA00037922"/>
    </source>
</evidence>
<accession>A0A0S8GMJ1</accession>
<dbReference type="SUPFAM" id="SSF55347">
    <property type="entry name" value="Glyceraldehyde-3-phosphate dehydrogenase-like, C-terminal domain"/>
    <property type="match status" value="1"/>
</dbReference>
<keyword evidence="2 13" id="KW-0963">Cytoplasm</keyword>
<comment type="pathway">
    <text evidence="9 13">Amino-acid biosynthesis; L-lysine biosynthesis via DAP pathway; (S)-tetrahydrodipicolinate from L-aspartate: step 4/4.</text>
</comment>
<evidence type="ECO:0000313" key="16">
    <source>
        <dbReference type="EMBL" id="KPK73588.1"/>
    </source>
</evidence>
<reference evidence="16 17" key="1">
    <citation type="journal article" date="2015" name="Microbiome">
        <title>Genomic resolution of linkages in carbon, nitrogen, and sulfur cycling among widespread estuary sediment bacteria.</title>
        <authorList>
            <person name="Baker B.J."/>
            <person name="Lazar C.S."/>
            <person name="Teske A.P."/>
            <person name="Dick G.J."/>
        </authorList>
    </citation>
    <scope>NUCLEOTIDE SEQUENCE [LARGE SCALE GENOMIC DNA]</scope>
    <source>
        <strain evidence="16">SM23_60</strain>
    </source>
</reference>
<dbReference type="InterPro" id="IPR022664">
    <property type="entry name" value="DapB_N_CS"/>
</dbReference>
<feature type="domain" description="Dihydrodipicolinate reductase N-terminal" evidence="14">
    <location>
        <begin position="2"/>
        <end position="117"/>
    </location>
</feature>
<dbReference type="GO" id="GO:0008839">
    <property type="term" value="F:4-hydroxy-tetrahydrodipicolinate reductase"/>
    <property type="evidence" value="ECO:0007669"/>
    <property type="project" value="UniProtKB-UniRule"/>
</dbReference>
<comment type="caution">
    <text evidence="13">Lacks conserved residue(s) required for the propagation of feature annotation.</text>
</comment>
<keyword evidence="8 13" id="KW-0457">Lysine biosynthesis</keyword>
<feature type="binding site" evidence="13">
    <location>
        <begin position="114"/>
        <end position="117"/>
    </location>
    <ligand>
        <name>NAD(+)</name>
        <dbReference type="ChEBI" id="CHEBI:57540"/>
    </ligand>
</feature>
<evidence type="ECO:0000256" key="12">
    <source>
        <dbReference type="ARBA" id="ARBA00049396"/>
    </source>
</evidence>
<dbReference type="Pfam" id="PF01113">
    <property type="entry name" value="DapB_N"/>
    <property type="match status" value="1"/>
</dbReference>
<evidence type="ECO:0000256" key="10">
    <source>
        <dbReference type="ARBA" id="ARBA00038983"/>
    </source>
</evidence>
<feature type="binding site" evidence="13">
    <location>
        <begin position="156"/>
        <end position="157"/>
    </location>
    <ligand>
        <name>(S)-2,3,4,5-tetrahydrodipicolinate</name>
        <dbReference type="ChEBI" id="CHEBI:16845"/>
    </ligand>
</feature>
<dbReference type="HAMAP" id="MF_00102">
    <property type="entry name" value="DapB"/>
    <property type="match status" value="1"/>
</dbReference>
<keyword evidence="7 13" id="KW-0520">NAD</keyword>
<dbReference type="GO" id="GO:0009089">
    <property type="term" value="P:lysine biosynthetic process via diaminopimelate"/>
    <property type="evidence" value="ECO:0007669"/>
    <property type="project" value="UniProtKB-UniRule"/>
</dbReference>
<comment type="catalytic activity">
    <reaction evidence="11 13">
        <text>(S)-2,3,4,5-tetrahydrodipicolinate + NADP(+) + H2O = (2S,4S)-4-hydroxy-2,3,4,5-tetrahydrodipicolinate + NADPH + H(+)</text>
        <dbReference type="Rhea" id="RHEA:35331"/>
        <dbReference type="ChEBI" id="CHEBI:15377"/>
        <dbReference type="ChEBI" id="CHEBI:15378"/>
        <dbReference type="ChEBI" id="CHEBI:16845"/>
        <dbReference type="ChEBI" id="CHEBI:57783"/>
        <dbReference type="ChEBI" id="CHEBI:58349"/>
        <dbReference type="ChEBI" id="CHEBI:67139"/>
        <dbReference type="EC" id="1.17.1.8"/>
    </reaction>
</comment>
<evidence type="ECO:0000256" key="5">
    <source>
        <dbReference type="ARBA" id="ARBA00022915"/>
    </source>
</evidence>
<comment type="subcellular location">
    <subcellularLocation>
        <location evidence="13">Cytoplasm</location>
    </subcellularLocation>
</comment>
<keyword evidence="6 13" id="KW-0560">Oxidoreductase</keyword>
<dbReference type="InterPro" id="IPR023940">
    <property type="entry name" value="DHDPR_bac"/>
</dbReference>